<keyword evidence="3" id="KW-1185">Reference proteome</keyword>
<dbReference type="EMBL" id="JALLAZ020001725">
    <property type="protein sequence ID" value="KAL3766610.1"/>
    <property type="molecule type" value="Genomic_DNA"/>
</dbReference>
<protein>
    <recommendedName>
        <fullName evidence="1">Protein ENHANCED DISEASE RESISTANCE 2 C-terminal domain-containing protein</fullName>
    </recommendedName>
</protein>
<dbReference type="AlphaFoldDB" id="A0ABD3MRL2"/>
<sequence length="351" mass="39512">MEMVFIVIGGGVVDFLEGRREGGGDMLLVVGDGRWEKVAKWKRKFMTRRMVEVEGGNIKMAPRQFGKIDCIIIDSPNSSPREKVEVELAEEDHEDQVIPSRSGRFPKGLTSLYRLGKYSKKNSPVVEVPTPTVAVVALVTSPPPPKVKDDMVLRPHTEVENAPPPSLWTDDAPDPELNHTYKCPRFYLHDPTDDVLWSFHLSQQLVTTLKHASTTPQNAWSEPSASTINIRGKDYSKGGTKEASETSMFSVLGVDSFVNGGKHENFDASSGTKRFLQRWNIACEEVGWVQPPFLLTVNFIVPWGNFQSYFIRPDADNGPFCSRHTNCPSERSWREFLEGSTVSTYRIYFLI</sequence>
<name>A0ABD3MRL2_9STRA</name>
<dbReference type="Proteomes" id="UP001530315">
    <property type="component" value="Unassembled WGS sequence"/>
</dbReference>
<gene>
    <name evidence="2" type="ORF">ACHAW5_011171</name>
</gene>
<comment type="caution">
    <text evidence="2">The sequence shown here is derived from an EMBL/GenBank/DDBJ whole genome shotgun (WGS) entry which is preliminary data.</text>
</comment>
<reference evidence="2 3" key="1">
    <citation type="submission" date="2024-10" db="EMBL/GenBank/DDBJ databases">
        <title>Updated reference genomes for cyclostephanoid diatoms.</title>
        <authorList>
            <person name="Roberts W.R."/>
            <person name="Alverson A.J."/>
        </authorList>
    </citation>
    <scope>NUCLEOTIDE SEQUENCE [LARGE SCALE GENOMIC DNA]</scope>
    <source>
        <strain evidence="2 3">AJA276-08</strain>
    </source>
</reference>
<evidence type="ECO:0000259" key="1">
    <source>
        <dbReference type="Pfam" id="PF07059"/>
    </source>
</evidence>
<accession>A0ABD3MRL2</accession>
<proteinExistence type="predicted"/>
<dbReference type="InterPro" id="IPR009769">
    <property type="entry name" value="EDR2_C"/>
</dbReference>
<dbReference type="Pfam" id="PF07059">
    <property type="entry name" value="EDR2_C"/>
    <property type="match status" value="1"/>
</dbReference>
<evidence type="ECO:0000313" key="2">
    <source>
        <dbReference type="EMBL" id="KAL3766610.1"/>
    </source>
</evidence>
<evidence type="ECO:0000313" key="3">
    <source>
        <dbReference type="Proteomes" id="UP001530315"/>
    </source>
</evidence>
<feature type="domain" description="Protein ENHANCED DISEASE RESISTANCE 2 C-terminal" evidence="1">
    <location>
        <begin position="220"/>
        <end position="313"/>
    </location>
</feature>
<organism evidence="2 3">
    <name type="scientific">Stephanodiscus triporus</name>
    <dbReference type="NCBI Taxonomy" id="2934178"/>
    <lineage>
        <taxon>Eukaryota</taxon>
        <taxon>Sar</taxon>
        <taxon>Stramenopiles</taxon>
        <taxon>Ochrophyta</taxon>
        <taxon>Bacillariophyta</taxon>
        <taxon>Coscinodiscophyceae</taxon>
        <taxon>Thalassiosirophycidae</taxon>
        <taxon>Stephanodiscales</taxon>
        <taxon>Stephanodiscaceae</taxon>
        <taxon>Stephanodiscus</taxon>
    </lineage>
</organism>